<dbReference type="SUPFAM" id="SSF49464">
    <property type="entry name" value="Carboxypeptidase regulatory domain-like"/>
    <property type="match status" value="1"/>
</dbReference>
<comment type="caution">
    <text evidence="4">The sequence shown here is derived from an EMBL/GenBank/DDBJ whole genome shotgun (WGS) entry which is preliminary data.</text>
</comment>
<dbReference type="Pfam" id="PF13600">
    <property type="entry name" value="DUF4140"/>
    <property type="match status" value="1"/>
</dbReference>
<reference evidence="5" key="1">
    <citation type="journal article" date="2019" name="Int. J. Syst. Evol. Microbiol.">
        <title>The Global Catalogue of Microorganisms (GCM) 10K type strain sequencing project: providing services to taxonomists for standard genome sequencing and annotation.</title>
        <authorList>
            <consortium name="The Broad Institute Genomics Platform"/>
            <consortium name="The Broad Institute Genome Sequencing Center for Infectious Disease"/>
            <person name="Wu L."/>
            <person name="Ma J."/>
        </authorList>
    </citation>
    <scope>NUCLEOTIDE SEQUENCE [LARGE SCALE GENOMIC DNA]</scope>
    <source>
        <strain evidence="5">CCUG 66188</strain>
    </source>
</reference>
<organism evidence="4 5">
    <name type="scientific">Dysgonomonas termitidis</name>
    <dbReference type="NCBI Taxonomy" id="1516126"/>
    <lineage>
        <taxon>Bacteria</taxon>
        <taxon>Pseudomonadati</taxon>
        <taxon>Bacteroidota</taxon>
        <taxon>Bacteroidia</taxon>
        <taxon>Bacteroidales</taxon>
        <taxon>Dysgonomonadaceae</taxon>
        <taxon>Dysgonomonas</taxon>
    </lineage>
</organism>
<evidence type="ECO:0000313" key="4">
    <source>
        <dbReference type="EMBL" id="MFC4674198.1"/>
    </source>
</evidence>
<dbReference type="InterPro" id="IPR025554">
    <property type="entry name" value="DUF4140"/>
</dbReference>
<feature type="domain" description="DUF4139" evidence="2">
    <location>
        <begin position="221"/>
        <end position="625"/>
    </location>
</feature>
<dbReference type="Proteomes" id="UP001596023">
    <property type="component" value="Unassembled WGS sequence"/>
</dbReference>
<keyword evidence="5" id="KW-1185">Reference proteome</keyword>
<feature type="domain" description="DUF4140" evidence="3">
    <location>
        <begin position="36"/>
        <end position="134"/>
    </location>
</feature>
<name>A0ABV9KWP6_9BACT</name>
<dbReference type="Gene3D" id="2.60.40.1120">
    <property type="entry name" value="Carboxypeptidase-like, regulatory domain"/>
    <property type="match status" value="1"/>
</dbReference>
<dbReference type="Pfam" id="PF13715">
    <property type="entry name" value="CarbopepD_reg_2"/>
    <property type="match status" value="1"/>
</dbReference>
<dbReference type="NCBIfam" id="TIGR02231">
    <property type="entry name" value="mucoidy inhibitor MuiA family protein"/>
    <property type="match status" value="2"/>
</dbReference>
<dbReference type="InterPro" id="IPR008969">
    <property type="entry name" value="CarboxyPept-like_regulatory"/>
</dbReference>
<evidence type="ECO:0000313" key="5">
    <source>
        <dbReference type="Proteomes" id="UP001596023"/>
    </source>
</evidence>
<dbReference type="Pfam" id="PF13598">
    <property type="entry name" value="DUF4139"/>
    <property type="match status" value="1"/>
</dbReference>
<dbReference type="InterPro" id="IPR011935">
    <property type="entry name" value="CHP02231"/>
</dbReference>
<dbReference type="RefSeq" id="WP_379996253.1">
    <property type="nucleotide sequence ID" value="NZ_JBHSGN010000068.1"/>
</dbReference>
<dbReference type="PANTHER" id="PTHR31005">
    <property type="entry name" value="DUF4139 DOMAIN-CONTAINING PROTEIN"/>
    <property type="match status" value="1"/>
</dbReference>
<evidence type="ECO:0000259" key="3">
    <source>
        <dbReference type="Pfam" id="PF13600"/>
    </source>
</evidence>
<feature type="chain" id="PRO_5047264404" evidence="1">
    <location>
        <begin position="21"/>
        <end position="632"/>
    </location>
</feature>
<evidence type="ECO:0000259" key="2">
    <source>
        <dbReference type="Pfam" id="PF13598"/>
    </source>
</evidence>
<dbReference type="InterPro" id="IPR037291">
    <property type="entry name" value="DUF4139"/>
</dbReference>
<accession>A0ABV9KWP6</accession>
<dbReference type="EMBL" id="JBHSGN010000068">
    <property type="protein sequence ID" value="MFC4674198.1"/>
    <property type="molecule type" value="Genomic_DNA"/>
</dbReference>
<feature type="signal peptide" evidence="1">
    <location>
        <begin position="1"/>
        <end position="20"/>
    </location>
</feature>
<dbReference type="PANTHER" id="PTHR31005:SF8">
    <property type="entry name" value="DUF4139 DOMAIN-CONTAINING PROTEIN"/>
    <property type="match status" value="1"/>
</dbReference>
<gene>
    <name evidence="4" type="ORF">ACFO6W_10855</name>
</gene>
<keyword evidence="1" id="KW-0732">Signal</keyword>
<protein>
    <submittedName>
        <fullName evidence="4">Mucoidy inhibitor MuiA family protein</fullName>
    </submittedName>
</protein>
<proteinExistence type="predicted"/>
<evidence type="ECO:0000256" key="1">
    <source>
        <dbReference type="SAM" id="SignalP"/>
    </source>
</evidence>
<sequence>MLKHLLLSILTLLLSILPLAAQEQKELVLKTDVSEVTVFINGAQVLRKKTVDLLPGKTKIRFTNLSPYIDAKSVQVKMDGEVMVVSVNHQSGFLDSLKKPVVSKTADQQVKDISDKLASEQISKTVIQDELKFLEENKKIGGSNTGVSLLTLKETANYYRERMTALKVKDLEISNRIQALEAEKKAILSEGRQDGNTTKRTPIGEVVVEVDCKRATRANMELMYYVKNAGWYPAYDVRAISIDKPVQLVYKANIHQNTQEEWKDVKLKISSADPNQGNVVPKLKTYLLNYYTAPPRYDTRIDNNQVSGVVLENSGEPLIGVSVVVKGTTIGTVTDLDGRFSLVIPQNGKDLVFSYVGMVSQTLPITGSNMTVYMQEDSKMLDEVVVVGYGAVKKELTGAVAGVRAEAKPASPAPVFIRKDIAMPIVQVENQTAVEFEIKIPYTVKSDNKNTIVEVDRYELPADYEYFAIPKINKDAFLLANITDWEKYNLLEGEANIFFENTYIGKTILDTRYVSDTLSISLGRDKNILVSRDKVKDFNTKKFLGSKKEDTRAWKISVRNNKSQPIKFVVLDQIPVSTTTEIEVNAENLSGGDLNTDTGEVKWKMELNPSAKKELELRYKVKYPKDRNLTIE</sequence>